<protein>
    <submittedName>
        <fullName evidence="2">Uncharacterized protein</fullName>
    </submittedName>
</protein>
<dbReference type="RefSeq" id="WP_264017652.1">
    <property type="nucleotide sequence ID" value="NZ_CP096973.1"/>
</dbReference>
<keyword evidence="1" id="KW-1133">Transmembrane helix</keyword>
<gene>
    <name evidence="2" type="ORF">M0220_11010</name>
</gene>
<dbReference type="EMBL" id="CP096973">
    <property type="protein sequence ID" value="UYO73418.1"/>
    <property type="molecule type" value="Genomic_DNA"/>
</dbReference>
<feature type="transmembrane region" description="Helical" evidence="1">
    <location>
        <begin position="6"/>
        <end position="25"/>
    </location>
</feature>
<keyword evidence="1" id="KW-0472">Membrane</keyword>
<evidence type="ECO:0000256" key="1">
    <source>
        <dbReference type="SAM" id="Phobius"/>
    </source>
</evidence>
<keyword evidence="1" id="KW-0812">Transmembrane</keyword>
<dbReference type="AlphaFoldDB" id="A0AA46YP69"/>
<name>A0AA46YP69_9GAMM</name>
<accession>A0AA46YP69</accession>
<evidence type="ECO:0000313" key="3">
    <source>
        <dbReference type="Proteomes" id="UP001164935"/>
    </source>
</evidence>
<evidence type="ECO:0000313" key="2">
    <source>
        <dbReference type="EMBL" id="UYO73418.1"/>
    </source>
</evidence>
<dbReference type="KEGG" id="hqn:M0220_11010"/>
<sequence length="177" mass="20064">MIWHLVAAVFAGLAAAGIGLLLRTLTRKRLPKWIVPVFGGLGMLGYQVSTEYSWFDHKRSQLPETAIVISSDTSSAVWRPWTFAYPMTTKFSIVDSDNVRARRVDNELIAEFILYQFERHHTDVLTTQPYILNCTHRELMPLNAETGDAEVSRLRTLRETAPLLTTVCQLAADQQQT</sequence>
<reference evidence="2" key="1">
    <citation type="submission" date="2022-05" db="EMBL/GenBank/DDBJ databases">
        <title>Complete sequence of a novel PHA-producing Halomonas strain.</title>
        <authorList>
            <person name="Zheng Z."/>
        </authorList>
    </citation>
    <scope>NUCLEOTIDE SEQUENCE</scope>
    <source>
        <strain evidence="2">ZZQ-149</strain>
    </source>
</reference>
<organism evidence="2 3">
    <name type="scientific">Halomonas qinghailakensis</name>
    <dbReference type="NCBI Taxonomy" id="2937790"/>
    <lineage>
        <taxon>Bacteria</taxon>
        <taxon>Pseudomonadati</taxon>
        <taxon>Pseudomonadota</taxon>
        <taxon>Gammaproteobacteria</taxon>
        <taxon>Oceanospirillales</taxon>
        <taxon>Halomonadaceae</taxon>
        <taxon>Halomonas</taxon>
    </lineage>
</organism>
<proteinExistence type="predicted"/>
<keyword evidence="3" id="KW-1185">Reference proteome</keyword>
<dbReference type="Proteomes" id="UP001164935">
    <property type="component" value="Chromosome"/>
</dbReference>